<evidence type="ECO:0000313" key="2">
    <source>
        <dbReference type="EMBL" id="MDA1362649.1"/>
    </source>
</evidence>
<accession>A0A9X3PD92</accession>
<keyword evidence="3" id="KW-1185">Reference proteome</keyword>
<dbReference type="InterPro" id="IPR002575">
    <property type="entry name" value="Aminoglycoside_PTrfase"/>
</dbReference>
<dbReference type="AlphaFoldDB" id="A0A9X3PD92"/>
<gene>
    <name evidence="2" type="ORF">O1R50_23710</name>
</gene>
<reference evidence="2" key="1">
    <citation type="submission" date="2022-12" db="EMBL/GenBank/DDBJ databases">
        <title>Gycomyces niveus sp.nov.,a novel actinomycete isolated from soil in Shouguan.</title>
        <authorList>
            <person name="Yang X."/>
        </authorList>
    </citation>
    <scope>NUCLEOTIDE SEQUENCE</scope>
    <source>
        <strain evidence="2">NEAU-A15</strain>
    </source>
</reference>
<proteinExistence type="predicted"/>
<dbReference type="Gene3D" id="3.90.1200.10">
    <property type="match status" value="1"/>
</dbReference>
<evidence type="ECO:0000259" key="1">
    <source>
        <dbReference type="Pfam" id="PF01636"/>
    </source>
</evidence>
<dbReference type="RefSeq" id="WP_270112734.1">
    <property type="nucleotide sequence ID" value="NZ_JAPZVP010000026.1"/>
</dbReference>
<protein>
    <recommendedName>
        <fullName evidence="1">Aminoglycoside phosphotransferase domain-containing protein</fullName>
    </recommendedName>
</protein>
<evidence type="ECO:0000313" key="3">
    <source>
        <dbReference type="Proteomes" id="UP001146067"/>
    </source>
</evidence>
<sequence>MTHSFSALSSRQRALVEAWLPGLELEADMSWGLVETTVLRARAGERTVVVKAGGASDHHIEREIRAHREWTGPWLRQGRAARMLFADADTKVLVTEYLPGTLIQGTEAAAELDTYVQAGELLRAFHAQSAIEDPDYEARMNAKALAWLDAPHRIDADVAETLRAMVRSWPSATATCVPTHGDWQCRNWLIDDAGTLRVIDLGRAGLRPAAEDFERLAVQEFVWHPGAEEAFLSGYGKDPREPDAWFRQRARAGIGTACWAFQIGDRGYEDQGHRTLAAILAEAS</sequence>
<dbReference type="Pfam" id="PF01636">
    <property type="entry name" value="APH"/>
    <property type="match status" value="1"/>
</dbReference>
<organism evidence="2 3">
    <name type="scientific">Glycomyces luteolus</name>
    <dbReference type="NCBI Taxonomy" id="2670330"/>
    <lineage>
        <taxon>Bacteria</taxon>
        <taxon>Bacillati</taxon>
        <taxon>Actinomycetota</taxon>
        <taxon>Actinomycetes</taxon>
        <taxon>Glycomycetales</taxon>
        <taxon>Glycomycetaceae</taxon>
        <taxon>Glycomyces</taxon>
    </lineage>
</organism>
<comment type="caution">
    <text evidence="2">The sequence shown here is derived from an EMBL/GenBank/DDBJ whole genome shotgun (WGS) entry which is preliminary data.</text>
</comment>
<dbReference type="InterPro" id="IPR011009">
    <property type="entry name" value="Kinase-like_dom_sf"/>
</dbReference>
<dbReference type="EMBL" id="JAPZVP010000026">
    <property type="protein sequence ID" value="MDA1362649.1"/>
    <property type="molecule type" value="Genomic_DNA"/>
</dbReference>
<name>A0A9X3PD92_9ACTN</name>
<dbReference type="SUPFAM" id="SSF56112">
    <property type="entry name" value="Protein kinase-like (PK-like)"/>
    <property type="match status" value="1"/>
</dbReference>
<dbReference type="Proteomes" id="UP001146067">
    <property type="component" value="Unassembled WGS sequence"/>
</dbReference>
<feature type="domain" description="Aminoglycoside phosphotransferase" evidence="1">
    <location>
        <begin position="86"/>
        <end position="243"/>
    </location>
</feature>